<protein>
    <submittedName>
        <fullName evidence="2">Uncharacterized protein</fullName>
    </submittedName>
</protein>
<evidence type="ECO:0000313" key="1">
    <source>
        <dbReference type="Proteomes" id="UP000887580"/>
    </source>
</evidence>
<dbReference type="WBParaSite" id="PS1159_v2.g16370.t1">
    <property type="protein sequence ID" value="PS1159_v2.g16370.t1"/>
    <property type="gene ID" value="PS1159_v2.g16370"/>
</dbReference>
<evidence type="ECO:0000313" key="2">
    <source>
        <dbReference type="WBParaSite" id="PS1159_v2.g16370.t1"/>
    </source>
</evidence>
<accession>A0AC35FDF3</accession>
<reference evidence="2" key="1">
    <citation type="submission" date="2022-11" db="UniProtKB">
        <authorList>
            <consortium name="WormBaseParasite"/>
        </authorList>
    </citation>
    <scope>IDENTIFICATION</scope>
</reference>
<name>A0AC35FDF3_9BILA</name>
<organism evidence="1 2">
    <name type="scientific">Panagrolaimus sp. PS1159</name>
    <dbReference type="NCBI Taxonomy" id="55785"/>
    <lineage>
        <taxon>Eukaryota</taxon>
        <taxon>Metazoa</taxon>
        <taxon>Ecdysozoa</taxon>
        <taxon>Nematoda</taxon>
        <taxon>Chromadorea</taxon>
        <taxon>Rhabditida</taxon>
        <taxon>Tylenchina</taxon>
        <taxon>Panagrolaimomorpha</taxon>
        <taxon>Panagrolaimoidea</taxon>
        <taxon>Panagrolaimidae</taxon>
        <taxon>Panagrolaimus</taxon>
    </lineage>
</organism>
<sequence length="214" mass="24764">MATKDYSLPFRDRHNSVINDTTNDQYSNLNLNQKLQSFKIQEQQISESTKSISNEKGKILNYDFSNHDTRKDSHSWKKSTKYLNLGNIGYDKNENRLKKEKNHLNIINRSALSLYIAAYENQVETSTDWVDGINGKSIKKENGKQILAVSKSVIQIPFEFPRQQKSDEIKVPEVAQFRTSQQLLNPMRLRSSRLVNNQANNQQTLPQDSDDRLS</sequence>
<dbReference type="Proteomes" id="UP000887580">
    <property type="component" value="Unplaced"/>
</dbReference>
<proteinExistence type="predicted"/>